<dbReference type="InterPro" id="IPR036457">
    <property type="entry name" value="PPM-type-like_dom_sf"/>
</dbReference>
<dbReference type="RefSeq" id="WP_094011756.1">
    <property type="nucleotide sequence ID" value="NZ_CP128543.1"/>
</dbReference>
<name>A0A1H9NNG8_9PSED</name>
<accession>A0A1H9NNG8</accession>
<dbReference type="EMBL" id="FOEQ01000007">
    <property type="protein sequence ID" value="SER37488.1"/>
    <property type="molecule type" value="Genomic_DNA"/>
</dbReference>
<dbReference type="SUPFAM" id="SSF81606">
    <property type="entry name" value="PP2C-like"/>
    <property type="match status" value="1"/>
</dbReference>
<sequence>MRFSTRSFKGTSTDLNGDFADAVFDGDRGLIVIVDGTAKTGSDQLARSFVTYVIDTYQKWLSAGDTDTSPAAAQALLGKVLSEIHGPLFRDHTGTCCYLVGVISNGYLTVAYEGDCSCGIVTAGTVIKWLTPPHCWANWQRDKSHGELAEDPARNIVTRCYKARTAPRPDFVSLKVEAGERLVFATDGFWADLEVERQGSALNSAPFETVEMDDDVTWVDVWV</sequence>
<organism evidence="1 2">
    <name type="scientific">Pseudomonas soli</name>
    <dbReference type="NCBI Taxonomy" id="1306993"/>
    <lineage>
        <taxon>Bacteria</taxon>
        <taxon>Pseudomonadati</taxon>
        <taxon>Pseudomonadota</taxon>
        <taxon>Gammaproteobacteria</taxon>
        <taxon>Pseudomonadales</taxon>
        <taxon>Pseudomonadaceae</taxon>
        <taxon>Pseudomonas</taxon>
    </lineage>
</organism>
<evidence type="ECO:0000313" key="1">
    <source>
        <dbReference type="EMBL" id="SER37488.1"/>
    </source>
</evidence>
<protein>
    <submittedName>
        <fullName evidence="1">Serine/threonine protein phosphatase PrpC</fullName>
    </submittedName>
</protein>
<dbReference type="GeneID" id="93679740"/>
<evidence type="ECO:0000313" key="2">
    <source>
        <dbReference type="Proteomes" id="UP000199221"/>
    </source>
</evidence>
<dbReference type="AlphaFoldDB" id="A0A1H9NNG8"/>
<dbReference type="Gene3D" id="3.60.40.10">
    <property type="entry name" value="PPM-type phosphatase domain"/>
    <property type="match status" value="1"/>
</dbReference>
<gene>
    <name evidence="1" type="ORF">SAMN05216230_107270</name>
</gene>
<reference evidence="1 2" key="1">
    <citation type="submission" date="2016-10" db="EMBL/GenBank/DDBJ databases">
        <authorList>
            <person name="de Groot N.N."/>
        </authorList>
    </citation>
    <scope>NUCLEOTIDE SEQUENCE [LARGE SCALE GENOMIC DNA]</scope>
    <source>
        <strain evidence="1 2">LMG 27941</strain>
    </source>
</reference>
<proteinExistence type="predicted"/>
<dbReference type="Proteomes" id="UP000199221">
    <property type="component" value="Unassembled WGS sequence"/>
</dbReference>